<protein>
    <submittedName>
        <fullName evidence="1">Uncharacterized protein</fullName>
    </submittedName>
</protein>
<evidence type="ECO:0000313" key="2">
    <source>
        <dbReference type="Proteomes" id="UP000814033"/>
    </source>
</evidence>
<sequence>MASEPEFQSDMFRWVESIIHCELPGMSEVVRNSAALRRPEPLPGIDVRAQDPPAAPRNMNDQERVAFETNFRDFVKELAIACNWHGLKPGQPRDDAHCRMRMTGETRALTELDPETSALLLRRLHPWINNFNDGNMDIKYIGSGEAAKALVYYITDYITKSSLPMHLGLKALKYAIERNGVKFQDRAGATENDVNSSLIMKVVNAIMASGEMSHQQVMSYNVGGGDKYTNKIFTHLYWRDLDRYIRAEEDPGERVGFLEEDEEDDSEMPVNHATVGSSNDRQVTVTVRRGNLTISNFVLDYRLRSDVPEFERLSVWDHAALVHRLPKTEEKSRMDRVHALWSLEIEQRGG</sequence>
<gene>
    <name evidence="1" type="ORF">FA95DRAFT_1583949</name>
</gene>
<comment type="caution">
    <text evidence="1">The sequence shown here is derived from an EMBL/GenBank/DDBJ whole genome shotgun (WGS) entry which is preliminary data.</text>
</comment>
<keyword evidence="2" id="KW-1185">Reference proteome</keyword>
<reference evidence="1" key="1">
    <citation type="submission" date="2021-02" db="EMBL/GenBank/DDBJ databases">
        <authorList>
            <consortium name="DOE Joint Genome Institute"/>
            <person name="Ahrendt S."/>
            <person name="Looney B.P."/>
            <person name="Miyauchi S."/>
            <person name="Morin E."/>
            <person name="Drula E."/>
            <person name="Courty P.E."/>
            <person name="Chicoki N."/>
            <person name="Fauchery L."/>
            <person name="Kohler A."/>
            <person name="Kuo A."/>
            <person name="Labutti K."/>
            <person name="Pangilinan J."/>
            <person name="Lipzen A."/>
            <person name="Riley R."/>
            <person name="Andreopoulos W."/>
            <person name="He G."/>
            <person name="Johnson J."/>
            <person name="Barry K.W."/>
            <person name="Grigoriev I.V."/>
            <person name="Nagy L."/>
            <person name="Hibbett D."/>
            <person name="Henrissat B."/>
            <person name="Matheny P.B."/>
            <person name="Labbe J."/>
            <person name="Martin F."/>
        </authorList>
    </citation>
    <scope>NUCLEOTIDE SEQUENCE</scope>
    <source>
        <strain evidence="1">FP105234-sp</strain>
    </source>
</reference>
<organism evidence="1 2">
    <name type="scientific">Auriscalpium vulgare</name>
    <dbReference type="NCBI Taxonomy" id="40419"/>
    <lineage>
        <taxon>Eukaryota</taxon>
        <taxon>Fungi</taxon>
        <taxon>Dikarya</taxon>
        <taxon>Basidiomycota</taxon>
        <taxon>Agaricomycotina</taxon>
        <taxon>Agaricomycetes</taxon>
        <taxon>Russulales</taxon>
        <taxon>Auriscalpiaceae</taxon>
        <taxon>Auriscalpium</taxon>
    </lineage>
</organism>
<dbReference type="EMBL" id="MU276000">
    <property type="protein sequence ID" value="KAI0043930.1"/>
    <property type="molecule type" value="Genomic_DNA"/>
</dbReference>
<name>A0ACB8RJ20_9AGAM</name>
<dbReference type="Proteomes" id="UP000814033">
    <property type="component" value="Unassembled WGS sequence"/>
</dbReference>
<accession>A0ACB8RJ20</accession>
<proteinExistence type="predicted"/>
<evidence type="ECO:0000313" key="1">
    <source>
        <dbReference type="EMBL" id="KAI0043930.1"/>
    </source>
</evidence>
<reference evidence="1" key="2">
    <citation type="journal article" date="2022" name="New Phytol.">
        <title>Evolutionary transition to the ectomycorrhizal habit in the genomes of a hyperdiverse lineage of mushroom-forming fungi.</title>
        <authorList>
            <person name="Looney B."/>
            <person name="Miyauchi S."/>
            <person name="Morin E."/>
            <person name="Drula E."/>
            <person name="Courty P.E."/>
            <person name="Kohler A."/>
            <person name="Kuo A."/>
            <person name="LaButti K."/>
            <person name="Pangilinan J."/>
            <person name="Lipzen A."/>
            <person name="Riley R."/>
            <person name="Andreopoulos W."/>
            <person name="He G."/>
            <person name="Johnson J."/>
            <person name="Nolan M."/>
            <person name="Tritt A."/>
            <person name="Barry K.W."/>
            <person name="Grigoriev I.V."/>
            <person name="Nagy L.G."/>
            <person name="Hibbett D."/>
            <person name="Henrissat B."/>
            <person name="Matheny P.B."/>
            <person name="Labbe J."/>
            <person name="Martin F.M."/>
        </authorList>
    </citation>
    <scope>NUCLEOTIDE SEQUENCE</scope>
    <source>
        <strain evidence="1">FP105234-sp</strain>
    </source>
</reference>